<accession>A0AAV7MRN4</accession>
<dbReference type="GO" id="GO:0006401">
    <property type="term" value="P:RNA catabolic process"/>
    <property type="evidence" value="ECO:0007669"/>
    <property type="project" value="InterPro"/>
</dbReference>
<sequence>MRECCGSQEWWEAFGREAVGDRELTWRDEDVVGRSRLIDGLLVQFARSVLIDLSSLQEASQDPMHLLPCEIEYDGSAGVENYFTPAIRQRPTEKVVSFRGRCLRGQEVALPDGYVGMVLKEDHKPCSEEDDRCVRVKSTFRAFMSWNLETPPSSDDSVLMSIMWPKIAEAIHAPVDEE</sequence>
<gene>
    <name evidence="1" type="ORF">NDU88_003615</name>
</gene>
<evidence type="ECO:0000313" key="1">
    <source>
        <dbReference type="EMBL" id="KAJ1106212.1"/>
    </source>
</evidence>
<reference evidence="1" key="1">
    <citation type="journal article" date="2022" name="bioRxiv">
        <title>Sequencing and chromosome-scale assembly of the giantPleurodeles waltlgenome.</title>
        <authorList>
            <person name="Brown T."/>
            <person name="Elewa A."/>
            <person name="Iarovenko S."/>
            <person name="Subramanian E."/>
            <person name="Araus A.J."/>
            <person name="Petzold A."/>
            <person name="Susuki M."/>
            <person name="Suzuki K.-i.T."/>
            <person name="Hayashi T."/>
            <person name="Toyoda A."/>
            <person name="Oliveira C."/>
            <person name="Osipova E."/>
            <person name="Leigh N.D."/>
            <person name="Simon A."/>
            <person name="Yun M.H."/>
        </authorList>
    </citation>
    <scope>NUCLEOTIDE SEQUENCE</scope>
    <source>
        <strain evidence="1">20211129_DDA</strain>
        <tissue evidence="1">Liver</tissue>
    </source>
</reference>
<dbReference type="InterPro" id="IPR013924">
    <property type="entry name" value="RNase_H2_suC"/>
</dbReference>
<dbReference type="InterPro" id="IPR052863">
    <property type="entry name" value="RNase_H2_subunit_C"/>
</dbReference>
<protein>
    <submittedName>
        <fullName evidence="1">Uncharacterized protein</fullName>
    </submittedName>
</protein>
<dbReference type="Proteomes" id="UP001066276">
    <property type="component" value="Chromosome 9"/>
</dbReference>
<dbReference type="EMBL" id="JANPWB010000013">
    <property type="protein sequence ID" value="KAJ1106212.1"/>
    <property type="molecule type" value="Genomic_DNA"/>
</dbReference>
<dbReference type="PANTHER" id="PTHR47063:SF1">
    <property type="entry name" value="RIBONUCLEASE H2 SUBUNIT C"/>
    <property type="match status" value="1"/>
</dbReference>
<dbReference type="Pfam" id="PF08615">
    <property type="entry name" value="RNase_H2_suC"/>
    <property type="match status" value="1"/>
</dbReference>
<dbReference type="CDD" id="cd09271">
    <property type="entry name" value="RNase_H2-C"/>
    <property type="match status" value="1"/>
</dbReference>
<dbReference type="Gene3D" id="2.40.128.680">
    <property type="match status" value="1"/>
</dbReference>
<comment type="caution">
    <text evidence="1">The sequence shown here is derived from an EMBL/GenBank/DDBJ whole genome shotgun (WGS) entry which is preliminary data.</text>
</comment>
<dbReference type="GO" id="GO:0032299">
    <property type="term" value="C:ribonuclease H2 complex"/>
    <property type="evidence" value="ECO:0007669"/>
    <property type="project" value="InterPro"/>
</dbReference>
<keyword evidence="2" id="KW-1185">Reference proteome</keyword>
<name>A0AAV7MRN4_PLEWA</name>
<evidence type="ECO:0000313" key="2">
    <source>
        <dbReference type="Proteomes" id="UP001066276"/>
    </source>
</evidence>
<dbReference type="AlphaFoldDB" id="A0AAV7MRN4"/>
<proteinExistence type="predicted"/>
<dbReference type="PANTHER" id="PTHR47063">
    <property type="entry name" value="RIBONUCLEASE H2 SUBUNIT C"/>
    <property type="match status" value="1"/>
</dbReference>
<organism evidence="1 2">
    <name type="scientific">Pleurodeles waltl</name>
    <name type="common">Iberian ribbed newt</name>
    <dbReference type="NCBI Taxonomy" id="8319"/>
    <lineage>
        <taxon>Eukaryota</taxon>
        <taxon>Metazoa</taxon>
        <taxon>Chordata</taxon>
        <taxon>Craniata</taxon>
        <taxon>Vertebrata</taxon>
        <taxon>Euteleostomi</taxon>
        <taxon>Amphibia</taxon>
        <taxon>Batrachia</taxon>
        <taxon>Caudata</taxon>
        <taxon>Salamandroidea</taxon>
        <taxon>Salamandridae</taxon>
        <taxon>Pleurodelinae</taxon>
        <taxon>Pleurodeles</taxon>
    </lineage>
</organism>